<name>A0A8D4VT21_9GAMM</name>
<reference evidence="10" key="1">
    <citation type="submission" date="2019-06" db="EMBL/GenBank/DDBJ databases">
        <title>Complete genome sequence of Methylogaea oryzae strain JCM16910.</title>
        <authorList>
            <person name="Asakawa S."/>
        </authorList>
    </citation>
    <scope>NUCLEOTIDE SEQUENCE</scope>
    <source>
        <strain evidence="10">E10</strain>
    </source>
</reference>
<evidence type="ECO:0000256" key="6">
    <source>
        <dbReference type="ARBA" id="ARBA00048019"/>
    </source>
</evidence>
<evidence type="ECO:0000256" key="7">
    <source>
        <dbReference type="RuleBase" id="RU003523"/>
    </source>
</evidence>
<evidence type="ECO:0000259" key="9">
    <source>
        <dbReference type="PROSITE" id="PS50991"/>
    </source>
</evidence>
<protein>
    <recommendedName>
        <fullName evidence="4 8">Homocitrate synthase</fullName>
        <ecNumber evidence="3 8">2.3.3.14</ecNumber>
    </recommendedName>
</protein>
<feature type="domain" description="Pyruvate carboxyltransferase" evidence="9">
    <location>
        <begin position="7"/>
        <end position="258"/>
    </location>
</feature>
<dbReference type="AlphaFoldDB" id="A0A8D4VT21"/>
<dbReference type="GO" id="GO:0004410">
    <property type="term" value="F:homocitrate synthase activity"/>
    <property type="evidence" value="ECO:0007669"/>
    <property type="project" value="UniProtKB-UniRule"/>
</dbReference>
<dbReference type="GO" id="GO:0009399">
    <property type="term" value="P:nitrogen fixation"/>
    <property type="evidence" value="ECO:0007669"/>
    <property type="project" value="UniProtKB-UniRule"/>
</dbReference>
<evidence type="ECO:0000256" key="4">
    <source>
        <dbReference type="ARBA" id="ARBA00020735"/>
    </source>
</evidence>
<dbReference type="PANTHER" id="PTHR42880:SF1">
    <property type="entry name" value="ISOPROPYLMALATE_HOMOCITRATE_CITRAMALATE SYNTHASE FAMILY PROTEIN"/>
    <property type="match status" value="1"/>
</dbReference>
<accession>A0A8D4VT21</accession>
<evidence type="ECO:0000256" key="8">
    <source>
        <dbReference type="RuleBase" id="RU367143"/>
    </source>
</evidence>
<dbReference type="Pfam" id="PF00682">
    <property type="entry name" value="HMGL-like"/>
    <property type="match status" value="1"/>
</dbReference>
<keyword evidence="5 7" id="KW-0808">Transferase</keyword>
<gene>
    <name evidence="10" type="ORF">MoryE10_26780</name>
</gene>
<dbReference type="RefSeq" id="WP_221047350.1">
    <property type="nucleotide sequence ID" value="NZ_AP019782.1"/>
</dbReference>
<keyword evidence="8" id="KW-0535">Nitrogen fixation</keyword>
<dbReference type="CDD" id="cd07939">
    <property type="entry name" value="DRE_TIM_NifV"/>
    <property type="match status" value="1"/>
</dbReference>
<evidence type="ECO:0000256" key="2">
    <source>
        <dbReference type="ARBA" id="ARBA00006154"/>
    </source>
</evidence>
<comment type="similarity">
    <text evidence="2 7">Belongs to the alpha-IPM synthase/homocitrate synthase family.</text>
</comment>
<dbReference type="GO" id="GO:0019752">
    <property type="term" value="P:carboxylic acid metabolic process"/>
    <property type="evidence" value="ECO:0007669"/>
    <property type="project" value="UniProtKB-UniRule"/>
</dbReference>
<dbReference type="KEGG" id="moz:MoryE10_26780"/>
<dbReference type="InterPro" id="IPR054691">
    <property type="entry name" value="LeuA/HCS_post-cat"/>
</dbReference>
<comment type="catalytic activity">
    <reaction evidence="6 8">
        <text>acetyl-CoA + 2-oxoglutarate + H2O = (2R)-homocitrate + CoA + H(+)</text>
        <dbReference type="Rhea" id="RHEA:12929"/>
        <dbReference type="ChEBI" id="CHEBI:15377"/>
        <dbReference type="ChEBI" id="CHEBI:15378"/>
        <dbReference type="ChEBI" id="CHEBI:16810"/>
        <dbReference type="ChEBI" id="CHEBI:57287"/>
        <dbReference type="ChEBI" id="CHEBI:57288"/>
        <dbReference type="ChEBI" id="CHEBI:58884"/>
        <dbReference type="EC" id="2.3.3.14"/>
    </reaction>
</comment>
<dbReference type="NCBIfam" id="TIGR02660">
    <property type="entry name" value="nifV_homocitr"/>
    <property type="match status" value="1"/>
</dbReference>
<dbReference type="PROSITE" id="PS00815">
    <property type="entry name" value="AIPM_HOMOCIT_SYNTH_1"/>
    <property type="match status" value="1"/>
</dbReference>
<dbReference type="InterPro" id="IPR013477">
    <property type="entry name" value="NifV/FrbC"/>
</dbReference>
<dbReference type="EMBL" id="AP019782">
    <property type="protein sequence ID" value="BBL72072.1"/>
    <property type="molecule type" value="Genomic_DNA"/>
</dbReference>
<dbReference type="EC" id="2.3.3.14" evidence="3 8"/>
<keyword evidence="11" id="KW-1185">Reference proteome</keyword>
<evidence type="ECO:0000256" key="1">
    <source>
        <dbReference type="ARBA" id="ARBA00003050"/>
    </source>
</evidence>
<dbReference type="InterPro" id="IPR002034">
    <property type="entry name" value="AIPM/Hcit_synth_CS"/>
</dbReference>
<evidence type="ECO:0000313" key="11">
    <source>
        <dbReference type="Proteomes" id="UP000824988"/>
    </source>
</evidence>
<comment type="function">
    <text evidence="1 8">This protein is a Fe-Mo-cofactor biosynthetic component.</text>
</comment>
<evidence type="ECO:0000313" key="10">
    <source>
        <dbReference type="EMBL" id="BBL72072.1"/>
    </source>
</evidence>
<proteinExistence type="inferred from homology"/>
<dbReference type="Proteomes" id="UP000824988">
    <property type="component" value="Chromosome"/>
</dbReference>
<dbReference type="PROSITE" id="PS00816">
    <property type="entry name" value="AIPM_HOMOCIT_SYNTH_2"/>
    <property type="match status" value="1"/>
</dbReference>
<dbReference type="Pfam" id="PF22617">
    <property type="entry name" value="HCS_D2"/>
    <property type="match status" value="1"/>
</dbReference>
<dbReference type="PANTHER" id="PTHR42880">
    <property type="entry name" value="HOMOCITRATE SYNTHASE"/>
    <property type="match status" value="1"/>
</dbReference>
<evidence type="ECO:0000256" key="3">
    <source>
        <dbReference type="ARBA" id="ARBA00012974"/>
    </source>
</evidence>
<organism evidence="10 11">
    <name type="scientific">Methylogaea oryzae</name>
    <dbReference type="NCBI Taxonomy" id="1295382"/>
    <lineage>
        <taxon>Bacteria</taxon>
        <taxon>Pseudomonadati</taxon>
        <taxon>Pseudomonadota</taxon>
        <taxon>Gammaproteobacteria</taxon>
        <taxon>Methylococcales</taxon>
        <taxon>Methylococcaceae</taxon>
        <taxon>Methylogaea</taxon>
    </lineage>
</organism>
<evidence type="ECO:0000256" key="5">
    <source>
        <dbReference type="ARBA" id="ARBA00022679"/>
    </source>
</evidence>
<dbReference type="PROSITE" id="PS50991">
    <property type="entry name" value="PYR_CT"/>
    <property type="match status" value="1"/>
</dbReference>
<sequence>MNAMRTVVIDDTTLRDGEQSAGVAFSLEEKIDIATRLAKLGVPELEVGIPAMGAEERESIRILASLKLPARLLVWARMKSEDIQQCAGLGVPMADLSVPASDQQIQRKLGKDRRWVLANIRRCVAQARDLGLQVGVGFEDASRADPDFLLQAAQTAQAAGARRIRYADTVGIMEPFGVHAAISRLRDGLDVEIEMHAHDDLGLATANTLAAALAGATHLNTTVNGLGERAGNAALEEVVLGLRQLYRIETGVDLKKFPALSALVENASGEPLGWRKSLVGKRVFSHEAGIHVDGLLKDPANYQGVDPAAVGRRHTLVLGKHSGRQGVIQAYAQLGIALEKRQADRLLAEVRQFAVRERRSPDDRELADLYRTLPQHSSSPAQAETVLGERPQEVASHRLAVAA</sequence>
<dbReference type="InterPro" id="IPR000891">
    <property type="entry name" value="PYR_CT"/>
</dbReference>